<evidence type="ECO:0000313" key="2">
    <source>
        <dbReference type="EMBL" id="KAJ8311245.1"/>
    </source>
</evidence>
<dbReference type="InterPro" id="IPR050754">
    <property type="entry name" value="FKBP4/5/8-like"/>
</dbReference>
<dbReference type="EMBL" id="JARBDR010000523">
    <property type="protein sequence ID" value="KAJ8311245.1"/>
    <property type="molecule type" value="Genomic_DNA"/>
</dbReference>
<organism evidence="2 3">
    <name type="scientific">Tegillarca granosa</name>
    <name type="common">Malaysian cockle</name>
    <name type="synonym">Anadara granosa</name>
    <dbReference type="NCBI Taxonomy" id="220873"/>
    <lineage>
        <taxon>Eukaryota</taxon>
        <taxon>Metazoa</taxon>
        <taxon>Spiralia</taxon>
        <taxon>Lophotrochozoa</taxon>
        <taxon>Mollusca</taxon>
        <taxon>Bivalvia</taxon>
        <taxon>Autobranchia</taxon>
        <taxon>Pteriomorphia</taxon>
        <taxon>Arcoida</taxon>
        <taxon>Arcoidea</taxon>
        <taxon>Arcidae</taxon>
        <taxon>Tegillarca</taxon>
    </lineage>
</organism>
<comment type="caution">
    <text evidence="2">The sequence shown here is derived from an EMBL/GenBank/DDBJ whole genome shotgun (WGS) entry which is preliminary data.</text>
</comment>
<dbReference type="InterPro" id="IPR011990">
    <property type="entry name" value="TPR-like_helical_dom_sf"/>
</dbReference>
<evidence type="ECO:0000313" key="3">
    <source>
        <dbReference type="Proteomes" id="UP001217089"/>
    </source>
</evidence>
<keyword evidence="3" id="KW-1185">Reference proteome</keyword>
<keyword evidence="1" id="KW-0802">TPR repeat</keyword>
<dbReference type="SMART" id="SM00028">
    <property type="entry name" value="TPR"/>
    <property type="match status" value="2"/>
</dbReference>
<evidence type="ECO:0000256" key="1">
    <source>
        <dbReference type="PROSITE-ProRule" id="PRU00339"/>
    </source>
</evidence>
<gene>
    <name evidence="2" type="ORF">KUTeg_011202</name>
</gene>
<dbReference type="Proteomes" id="UP001217089">
    <property type="component" value="Unassembled WGS sequence"/>
</dbReference>
<dbReference type="SUPFAM" id="SSF48452">
    <property type="entry name" value="TPR-like"/>
    <property type="match status" value="1"/>
</dbReference>
<proteinExistence type="predicted"/>
<dbReference type="InterPro" id="IPR019734">
    <property type="entry name" value="TPR_rpt"/>
</dbReference>
<reference evidence="2 3" key="1">
    <citation type="submission" date="2022-12" db="EMBL/GenBank/DDBJ databases">
        <title>Chromosome-level genome of Tegillarca granosa.</title>
        <authorList>
            <person name="Kim J."/>
        </authorList>
    </citation>
    <scope>NUCLEOTIDE SEQUENCE [LARGE SCALE GENOMIC DNA]</scope>
    <source>
        <strain evidence="2">Teg-2019</strain>
        <tissue evidence="2">Adductor muscle</tissue>
    </source>
</reference>
<protein>
    <submittedName>
        <fullName evidence="2">Uncharacterized protein</fullName>
    </submittedName>
</protein>
<dbReference type="PANTHER" id="PTHR46512">
    <property type="entry name" value="PEPTIDYLPROLYL ISOMERASE"/>
    <property type="match status" value="1"/>
</dbReference>
<dbReference type="PANTHER" id="PTHR46512:SF10">
    <property type="entry name" value="FK506-BINDING PROTEIN-LIKE"/>
    <property type="match status" value="1"/>
</dbReference>
<accession>A0ABQ9F4U7</accession>
<name>A0ABQ9F4U7_TEGGR</name>
<dbReference type="PROSITE" id="PS50005">
    <property type="entry name" value="TPR"/>
    <property type="match status" value="1"/>
</dbReference>
<dbReference type="Gene3D" id="1.25.40.10">
    <property type="entry name" value="Tetratricopeptide repeat domain"/>
    <property type="match status" value="1"/>
</dbReference>
<sequence length="314" mass="35471">MTESVFEDTSDPPESYFSKKLIVPGAGFHCPVDGATCSVSLECLEPAELNVVVGYPLGEDVEIKLAACQLKCDSFEYVITNCSKALGINPKAVKGLVRRGQAYLGQHNTDKALTDLRNALKLEPHNKYKKTVNKNSSDSVKGEMEETTSEICKIEYYPFFTEYVVGCVHTSIKCHMRLVTATSFILRNVNNTNHQMFPPIIDTYKRYKKTCPIIKVLLPGGVFKWQKNHPRKTLLTQVKGEEEKQQNGKKQICPPSDDMKIFMKLIQMLKTLMMPLEIRQTVKDREDKDYKKANVEHGLVNAQTNAGMLMTKLI</sequence>
<feature type="repeat" description="TPR" evidence="1">
    <location>
        <begin position="93"/>
        <end position="126"/>
    </location>
</feature>